<name>A0ABV7PGN7_9BURK</name>
<dbReference type="PANTHER" id="PTHR44591:SF19">
    <property type="entry name" value="TWO-COMPONENT RESPONSE REGULATOR-RELATED"/>
    <property type="match status" value="1"/>
</dbReference>
<dbReference type="Gene3D" id="3.40.50.2300">
    <property type="match status" value="2"/>
</dbReference>
<gene>
    <name evidence="4" type="ORF">ACFOPH_02140</name>
</gene>
<reference evidence="5" key="1">
    <citation type="journal article" date="2019" name="Int. J. Syst. Evol. Microbiol.">
        <title>The Global Catalogue of Microorganisms (GCM) 10K type strain sequencing project: providing services to taxonomists for standard genome sequencing and annotation.</title>
        <authorList>
            <consortium name="The Broad Institute Genomics Platform"/>
            <consortium name="The Broad Institute Genome Sequencing Center for Infectious Disease"/>
            <person name="Wu L."/>
            <person name="Ma J."/>
        </authorList>
    </citation>
    <scope>NUCLEOTIDE SEQUENCE [LARGE SCALE GENOMIC DNA]</scope>
    <source>
        <strain evidence="5">CCM 7480</strain>
    </source>
</reference>
<feature type="domain" description="Response regulatory" evidence="3">
    <location>
        <begin position="4"/>
        <end position="110"/>
    </location>
</feature>
<feature type="modified residue" description="4-aspartylphosphate" evidence="2">
    <location>
        <position position="171"/>
    </location>
</feature>
<dbReference type="InterPro" id="IPR011006">
    <property type="entry name" value="CheY-like_superfamily"/>
</dbReference>
<keyword evidence="5" id="KW-1185">Reference proteome</keyword>
<dbReference type="Pfam" id="PF00072">
    <property type="entry name" value="Response_reg"/>
    <property type="match status" value="1"/>
</dbReference>
<comment type="caution">
    <text evidence="4">The sequence shown here is derived from an EMBL/GenBank/DDBJ whole genome shotgun (WGS) entry which is preliminary data.</text>
</comment>
<proteinExistence type="predicted"/>
<protein>
    <submittedName>
        <fullName evidence="4">Response regulator</fullName>
    </submittedName>
</protein>
<dbReference type="EMBL" id="JBHRVV010000001">
    <property type="protein sequence ID" value="MFC3457052.1"/>
    <property type="molecule type" value="Genomic_DNA"/>
</dbReference>
<accession>A0ABV7PGN7</accession>
<comment type="caution">
    <text evidence="2">Lacks conserved residue(s) required for the propagation of feature annotation.</text>
</comment>
<evidence type="ECO:0000256" key="1">
    <source>
        <dbReference type="ARBA" id="ARBA00022553"/>
    </source>
</evidence>
<dbReference type="PROSITE" id="PS50110">
    <property type="entry name" value="RESPONSE_REGULATORY"/>
    <property type="match status" value="2"/>
</dbReference>
<dbReference type="PANTHER" id="PTHR44591">
    <property type="entry name" value="STRESS RESPONSE REGULATOR PROTEIN 1"/>
    <property type="match status" value="1"/>
</dbReference>
<keyword evidence="1 2" id="KW-0597">Phosphoprotein</keyword>
<evidence type="ECO:0000256" key="2">
    <source>
        <dbReference type="PROSITE-ProRule" id="PRU00169"/>
    </source>
</evidence>
<organism evidence="4 5">
    <name type="scientific">Massilia haematophila</name>
    <dbReference type="NCBI Taxonomy" id="457923"/>
    <lineage>
        <taxon>Bacteria</taxon>
        <taxon>Pseudomonadati</taxon>
        <taxon>Pseudomonadota</taxon>
        <taxon>Betaproteobacteria</taxon>
        <taxon>Burkholderiales</taxon>
        <taxon>Oxalobacteraceae</taxon>
        <taxon>Telluria group</taxon>
        <taxon>Massilia</taxon>
    </lineage>
</organism>
<dbReference type="InterPro" id="IPR050595">
    <property type="entry name" value="Bact_response_regulator"/>
</dbReference>
<dbReference type="RefSeq" id="WP_379733166.1">
    <property type="nucleotide sequence ID" value="NZ_JBHRVV010000001.1"/>
</dbReference>
<dbReference type="SMART" id="SM00448">
    <property type="entry name" value="REC"/>
    <property type="match status" value="2"/>
</dbReference>
<dbReference type="CDD" id="cd17569">
    <property type="entry name" value="REC_HupR-like"/>
    <property type="match status" value="1"/>
</dbReference>
<dbReference type="Proteomes" id="UP001595665">
    <property type="component" value="Unassembled WGS sequence"/>
</dbReference>
<sequence>MAARIHIIDDDPGAFAAITRLLRERGHTVATGAHDPVPPDLVLCAARHAGAWLAESGREGGGTAPHVLLVVLVERADSARRDALLGAGADGYIALPFEPASFADEVEAFLAPAAPAPEPAPAVLLVDDDAFMLDVLADLVEQQGWRVLAASSGEQALAILARTPVALVVSDHFMPGMHGAALLAQVQRLYPDTVRILLSGQEDEAEIAAALRSGAAHRFHAKPWRGDVLMAALREAVALQRTRTGV</sequence>
<dbReference type="InterPro" id="IPR001789">
    <property type="entry name" value="Sig_transdc_resp-reg_receiver"/>
</dbReference>
<feature type="domain" description="Response regulatory" evidence="3">
    <location>
        <begin position="122"/>
        <end position="237"/>
    </location>
</feature>
<evidence type="ECO:0000313" key="5">
    <source>
        <dbReference type="Proteomes" id="UP001595665"/>
    </source>
</evidence>
<evidence type="ECO:0000313" key="4">
    <source>
        <dbReference type="EMBL" id="MFC3457052.1"/>
    </source>
</evidence>
<evidence type="ECO:0000259" key="3">
    <source>
        <dbReference type="PROSITE" id="PS50110"/>
    </source>
</evidence>
<dbReference type="SUPFAM" id="SSF52172">
    <property type="entry name" value="CheY-like"/>
    <property type="match status" value="2"/>
</dbReference>